<accession>A0ABW4KAL9</accession>
<comment type="caution">
    <text evidence="1">The sequence shown here is derived from an EMBL/GenBank/DDBJ whole genome shotgun (WGS) entry which is preliminary data.</text>
</comment>
<evidence type="ECO:0000313" key="2">
    <source>
        <dbReference type="Proteomes" id="UP001597301"/>
    </source>
</evidence>
<organism evidence="1 2">
    <name type="scientific">Siminovitchia sediminis</name>
    <dbReference type="NCBI Taxonomy" id="1274353"/>
    <lineage>
        <taxon>Bacteria</taxon>
        <taxon>Bacillati</taxon>
        <taxon>Bacillota</taxon>
        <taxon>Bacilli</taxon>
        <taxon>Bacillales</taxon>
        <taxon>Bacillaceae</taxon>
        <taxon>Siminovitchia</taxon>
    </lineage>
</organism>
<protein>
    <submittedName>
        <fullName evidence="1">Uncharacterized protein</fullName>
    </submittedName>
</protein>
<gene>
    <name evidence="1" type="ORF">ACFSCZ_00570</name>
</gene>
<proteinExistence type="predicted"/>
<dbReference type="Proteomes" id="UP001597301">
    <property type="component" value="Unassembled WGS sequence"/>
</dbReference>
<name>A0ABW4KAL9_9BACI</name>
<evidence type="ECO:0000313" key="1">
    <source>
        <dbReference type="EMBL" id="MFD1705242.1"/>
    </source>
</evidence>
<dbReference type="RefSeq" id="WP_380771500.1">
    <property type="nucleotide sequence ID" value="NZ_JBHUEO010000002.1"/>
</dbReference>
<dbReference type="EMBL" id="JBHUEO010000002">
    <property type="protein sequence ID" value="MFD1705242.1"/>
    <property type="molecule type" value="Genomic_DNA"/>
</dbReference>
<sequence>MSNKQRKNFMLREETIEKINKLSVNEAKSKSEIVDLAIHHFYKNKEEEYQFFIKTLSELLDEKMKDVMEVLNKIRVTSNVVDRETKMMLEFWNHYFFIHEFDAIATTDKVKTDALIEAEHVVKKIISERRQRKIDKDVGRKNVASG</sequence>
<keyword evidence="2" id="KW-1185">Reference proteome</keyword>
<reference evidence="2" key="1">
    <citation type="journal article" date="2019" name="Int. J. Syst. Evol. Microbiol.">
        <title>The Global Catalogue of Microorganisms (GCM) 10K type strain sequencing project: providing services to taxonomists for standard genome sequencing and annotation.</title>
        <authorList>
            <consortium name="The Broad Institute Genomics Platform"/>
            <consortium name="The Broad Institute Genome Sequencing Center for Infectious Disease"/>
            <person name="Wu L."/>
            <person name="Ma J."/>
        </authorList>
    </citation>
    <scope>NUCLEOTIDE SEQUENCE [LARGE SCALE GENOMIC DNA]</scope>
    <source>
        <strain evidence="2">CGMCC 1.12295</strain>
    </source>
</reference>